<feature type="compositionally biased region" description="Basic and acidic residues" evidence="1">
    <location>
        <begin position="122"/>
        <end position="133"/>
    </location>
</feature>
<protein>
    <submittedName>
        <fullName evidence="2">Uncharacterized protein</fullName>
    </submittedName>
</protein>
<accession>A0A0H5R7K5</accession>
<dbReference type="EMBL" id="HACM01009656">
    <property type="protein sequence ID" value="CRZ10098.1"/>
    <property type="molecule type" value="Transcribed_RNA"/>
</dbReference>
<sequence length="231" mass="26082">MPALASLVMAAEGDAQITANVEQRQVVDNASEDDAQDDLEHDAPSSKRPRVVISNDTMQQLLPIYRKHYTEFSAGKKKLTQLVPNKVWTKVYADFLNSCGGREPFGEKALKVRLRSLLTSSDPRKTSDEHDSTDSEAEGPVPEERERGSSRQATVLADISKSLEKMSQQVENWLSIQGRYYYCHEQNLHLDQAYKSAKIKNIQLSNLRLLLQTGAITQQEFDEKVKPFLTD</sequence>
<name>A0A0H5R7K5_9EUKA</name>
<organism evidence="2">
    <name type="scientific">Spongospora subterranea</name>
    <dbReference type="NCBI Taxonomy" id="70186"/>
    <lineage>
        <taxon>Eukaryota</taxon>
        <taxon>Sar</taxon>
        <taxon>Rhizaria</taxon>
        <taxon>Endomyxa</taxon>
        <taxon>Phytomyxea</taxon>
        <taxon>Plasmodiophorida</taxon>
        <taxon>Plasmodiophoridae</taxon>
        <taxon>Spongospora</taxon>
    </lineage>
</organism>
<evidence type="ECO:0000313" key="2">
    <source>
        <dbReference type="EMBL" id="CRZ10098.1"/>
    </source>
</evidence>
<proteinExistence type="predicted"/>
<feature type="compositionally biased region" description="Acidic residues" evidence="1">
    <location>
        <begin position="30"/>
        <end position="40"/>
    </location>
</feature>
<feature type="region of interest" description="Disordered" evidence="1">
    <location>
        <begin position="120"/>
        <end position="152"/>
    </location>
</feature>
<dbReference type="AlphaFoldDB" id="A0A0H5R7K5"/>
<reference evidence="2" key="1">
    <citation type="submission" date="2015-04" db="EMBL/GenBank/DDBJ databases">
        <title>The genome sequence of the plant pathogenic Rhizarian Plasmodiophora brassicae reveals insights in its biotrophic life cycle and the origin of chitin synthesis.</title>
        <authorList>
            <person name="Schwelm A."/>
            <person name="Fogelqvist J."/>
            <person name="Knaust A."/>
            <person name="Julke S."/>
            <person name="Lilja T."/>
            <person name="Dhandapani V."/>
            <person name="Bonilla-Rosso G."/>
            <person name="Karlsson M."/>
            <person name="Shevchenko A."/>
            <person name="Choi S.R."/>
            <person name="Kim H.G."/>
            <person name="Park J.Y."/>
            <person name="Lim Y.P."/>
            <person name="Ludwig-Muller J."/>
            <person name="Dixelius C."/>
        </authorList>
    </citation>
    <scope>NUCLEOTIDE SEQUENCE</scope>
    <source>
        <tissue evidence="2">Potato root galls</tissue>
    </source>
</reference>
<feature type="region of interest" description="Disordered" evidence="1">
    <location>
        <begin position="20"/>
        <end position="47"/>
    </location>
</feature>
<evidence type="ECO:0000256" key="1">
    <source>
        <dbReference type="SAM" id="MobiDB-lite"/>
    </source>
</evidence>